<sequence>MDERGRAFFNNGSILLEDLIASCDGKSNPIRNYSASELIRATNNFDPSCIIQNCTPTEASQFHRFVHVYHGYKVFKGSLDDRYIIVKKFMGTGDETRSLAIRDIIVSMQMSNHKNVLKLLGCCLEFPIPALVHEYATKGIVTYQGGFGANESLPWKVRLRIAKQLANALTYLHTAFPRPIIHRDMKPNCIFLDEDYVPKLCNFSLSITIPPKQSYAEDNPKGTFGYVDPTYMRSGYISEKGDVYSFGVLLLVFLTGQEALIRYEEGGEYQSIIPYVKSHACDGQIETIVDPEVLREAKGDKHTQQYLHDFLALALLCTSDSSEARPDMIDVAKELVRIEKCLLPC</sequence>
<keyword evidence="2" id="KW-0067">ATP-binding</keyword>
<dbReference type="Pfam" id="PF00069">
    <property type="entry name" value="Pkinase"/>
    <property type="match status" value="1"/>
</dbReference>
<dbReference type="InterPro" id="IPR045274">
    <property type="entry name" value="WAK-like"/>
</dbReference>
<dbReference type="Gramene" id="PRQ23873">
    <property type="protein sequence ID" value="PRQ23873"/>
    <property type="gene ID" value="RchiOBHm_Chr6g0266181"/>
</dbReference>
<evidence type="ECO:0000313" key="5">
    <source>
        <dbReference type="Proteomes" id="UP000238479"/>
    </source>
</evidence>
<dbReference type="PROSITE" id="PS50011">
    <property type="entry name" value="PROTEIN_KINASE_DOM"/>
    <property type="match status" value="1"/>
</dbReference>
<dbReference type="GO" id="GO:0005524">
    <property type="term" value="F:ATP binding"/>
    <property type="evidence" value="ECO:0007669"/>
    <property type="project" value="UniProtKB-KW"/>
</dbReference>
<dbReference type="GO" id="GO:0007166">
    <property type="term" value="P:cell surface receptor signaling pathway"/>
    <property type="evidence" value="ECO:0007669"/>
    <property type="project" value="InterPro"/>
</dbReference>
<dbReference type="InterPro" id="IPR011009">
    <property type="entry name" value="Kinase-like_dom_sf"/>
</dbReference>
<accession>A0A2P6PPL1</accession>
<protein>
    <recommendedName>
        <fullName evidence="3">Protein kinase domain-containing protein</fullName>
    </recommendedName>
</protein>
<keyword evidence="4" id="KW-0808">Transferase</keyword>
<dbReference type="PANTHER" id="PTHR27005:SF466">
    <property type="entry name" value="NON-FUNCTIONAL PSEUDOKINASE ZED1-LIKE"/>
    <property type="match status" value="1"/>
</dbReference>
<keyword evidence="1" id="KW-0547">Nucleotide-binding</keyword>
<gene>
    <name evidence="4" type="ORF">RchiOBHm_Chr6g0266181</name>
</gene>
<dbReference type="OMA" id="MQMSNHK"/>
<dbReference type="Gene3D" id="1.10.510.10">
    <property type="entry name" value="Transferase(Phosphotransferase) domain 1"/>
    <property type="match status" value="1"/>
</dbReference>
<reference evidence="4 5" key="1">
    <citation type="journal article" date="2018" name="Nat. Genet.">
        <title>The Rosa genome provides new insights in the design of modern roses.</title>
        <authorList>
            <person name="Bendahmane M."/>
        </authorList>
    </citation>
    <scope>NUCLEOTIDE SEQUENCE [LARGE SCALE GENOMIC DNA]</scope>
    <source>
        <strain evidence="5">cv. Old Blush</strain>
    </source>
</reference>
<name>A0A2P6PPL1_ROSCH</name>
<comment type="caution">
    <text evidence="4">The sequence shown here is derived from an EMBL/GenBank/DDBJ whole genome shotgun (WGS) entry which is preliminary data.</text>
</comment>
<dbReference type="Gene3D" id="3.30.200.20">
    <property type="entry name" value="Phosphorylase Kinase, domain 1"/>
    <property type="match status" value="1"/>
</dbReference>
<feature type="domain" description="Protein kinase" evidence="3">
    <location>
        <begin position="51"/>
        <end position="311"/>
    </location>
</feature>
<dbReference type="PANTHER" id="PTHR27005">
    <property type="entry name" value="WALL-ASSOCIATED RECEPTOR KINASE-LIKE 21"/>
    <property type="match status" value="1"/>
</dbReference>
<dbReference type="SUPFAM" id="SSF56112">
    <property type="entry name" value="Protein kinase-like (PK-like)"/>
    <property type="match status" value="1"/>
</dbReference>
<evidence type="ECO:0000256" key="2">
    <source>
        <dbReference type="ARBA" id="ARBA00022840"/>
    </source>
</evidence>
<organism evidence="4 5">
    <name type="scientific">Rosa chinensis</name>
    <name type="common">China rose</name>
    <dbReference type="NCBI Taxonomy" id="74649"/>
    <lineage>
        <taxon>Eukaryota</taxon>
        <taxon>Viridiplantae</taxon>
        <taxon>Streptophyta</taxon>
        <taxon>Embryophyta</taxon>
        <taxon>Tracheophyta</taxon>
        <taxon>Spermatophyta</taxon>
        <taxon>Magnoliopsida</taxon>
        <taxon>eudicotyledons</taxon>
        <taxon>Gunneridae</taxon>
        <taxon>Pentapetalae</taxon>
        <taxon>rosids</taxon>
        <taxon>fabids</taxon>
        <taxon>Rosales</taxon>
        <taxon>Rosaceae</taxon>
        <taxon>Rosoideae</taxon>
        <taxon>Rosoideae incertae sedis</taxon>
        <taxon>Rosa</taxon>
    </lineage>
</organism>
<proteinExistence type="predicted"/>
<dbReference type="GO" id="GO:0004674">
    <property type="term" value="F:protein serine/threonine kinase activity"/>
    <property type="evidence" value="ECO:0007669"/>
    <property type="project" value="TreeGrafter"/>
</dbReference>
<dbReference type="OrthoDB" id="75710at2759"/>
<dbReference type="GO" id="GO:0005886">
    <property type="term" value="C:plasma membrane"/>
    <property type="evidence" value="ECO:0007669"/>
    <property type="project" value="TreeGrafter"/>
</dbReference>
<keyword evidence="5" id="KW-1185">Reference proteome</keyword>
<evidence type="ECO:0000259" key="3">
    <source>
        <dbReference type="PROSITE" id="PS50011"/>
    </source>
</evidence>
<dbReference type="EMBL" id="PDCK01000044">
    <property type="protein sequence ID" value="PRQ23873.1"/>
    <property type="molecule type" value="Genomic_DNA"/>
</dbReference>
<dbReference type="InterPro" id="IPR000719">
    <property type="entry name" value="Prot_kinase_dom"/>
</dbReference>
<evidence type="ECO:0000256" key="1">
    <source>
        <dbReference type="ARBA" id="ARBA00022741"/>
    </source>
</evidence>
<evidence type="ECO:0000313" key="4">
    <source>
        <dbReference type="EMBL" id="PRQ23873.1"/>
    </source>
</evidence>
<dbReference type="AlphaFoldDB" id="A0A2P6PPL1"/>
<dbReference type="Proteomes" id="UP000238479">
    <property type="component" value="Chromosome 6"/>
</dbReference>